<reference evidence="1" key="1">
    <citation type="journal article" date="2015" name="Genome Announc.">
        <title>Draft Genome Sequence of Anaerolineae Strain TC1, a Novel Isolate from a Methanogenic Wastewater Treatment System.</title>
        <authorList>
            <person name="Matsuura N."/>
            <person name="Tourlousse D.M."/>
            <person name="Sun L."/>
            <person name="Toyonaga M."/>
            <person name="Kuroda K."/>
            <person name="Ohashi A."/>
            <person name="Cruz R."/>
            <person name="Yamaguchi T."/>
            <person name="Sekiguchi Y."/>
        </authorList>
    </citation>
    <scope>NUCLEOTIDE SEQUENCE [LARGE SCALE GENOMIC DNA]</scope>
    <source>
        <strain evidence="1">TC1</strain>
    </source>
</reference>
<keyword evidence="2" id="KW-1185">Reference proteome</keyword>
<organism evidence="1">
    <name type="scientific">Flexilinea flocculi</name>
    <dbReference type="NCBI Taxonomy" id="1678840"/>
    <lineage>
        <taxon>Bacteria</taxon>
        <taxon>Bacillati</taxon>
        <taxon>Chloroflexota</taxon>
        <taxon>Anaerolineae</taxon>
        <taxon>Anaerolineales</taxon>
        <taxon>Anaerolineaceae</taxon>
        <taxon>Flexilinea</taxon>
    </lineage>
</organism>
<dbReference type="AlphaFoldDB" id="A0A0S7BP96"/>
<name>A0A0S7BP96_9CHLR</name>
<evidence type="ECO:0000313" key="2">
    <source>
        <dbReference type="Proteomes" id="UP000053370"/>
    </source>
</evidence>
<dbReference type="Proteomes" id="UP000053370">
    <property type="component" value="Unassembled WGS sequence"/>
</dbReference>
<dbReference type="RefSeq" id="WP_062279064.1">
    <property type="nucleotide sequence ID" value="NZ_DF968181.1"/>
</dbReference>
<protein>
    <submittedName>
        <fullName evidence="1">Uncharacterized protein</fullName>
    </submittedName>
</protein>
<accession>A0A0S7BP96</accession>
<sequence>MCFFHKSYPSQYKSEVAALTSELIQIGLKEDYLSERSGGLFDRNCRHARAREIGERLYSIGGIPLMEEILKKVSKKCGKDSASHLEACWRAVGGVF</sequence>
<gene>
    <name evidence="1" type="ORF">ATC1_1335</name>
</gene>
<dbReference type="EMBL" id="DF968181">
    <property type="protein sequence ID" value="GAP40071.1"/>
    <property type="molecule type" value="Genomic_DNA"/>
</dbReference>
<proteinExistence type="predicted"/>
<dbReference type="STRING" id="1678840.ATC1_1335"/>
<dbReference type="OrthoDB" id="164474at2"/>
<evidence type="ECO:0000313" key="1">
    <source>
        <dbReference type="EMBL" id="GAP40071.1"/>
    </source>
</evidence>